<dbReference type="SMART" id="SM01149">
    <property type="entry name" value="DUF1237"/>
    <property type="match status" value="1"/>
</dbReference>
<dbReference type="Pfam" id="PF06824">
    <property type="entry name" value="Glyco_hydro_125"/>
    <property type="match status" value="1"/>
</dbReference>
<reference evidence="3 4" key="1">
    <citation type="submission" date="2019-09" db="EMBL/GenBank/DDBJ databases">
        <title>Draft genome sequence of Ginsengibacter sp. BR5-29.</title>
        <authorList>
            <person name="Im W.-T."/>
        </authorList>
    </citation>
    <scope>NUCLEOTIDE SEQUENCE [LARGE SCALE GENOMIC DNA]</scope>
    <source>
        <strain evidence="3 4">BR5-29</strain>
    </source>
</reference>
<dbReference type="InterPro" id="IPR008928">
    <property type="entry name" value="6-hairpin_glycosidase_sf"/>
</dbReference>
<dbReference type="InterPro" id="IPR008313">
    <property type="entry name" value="GH125"/>
</dbReference>
<protein>
    <submittedName>
        <fullName evidence="3">Glycoside hydrolase family 125 protein</fullName>
    </submittedName>
</protein>
<evidence type="ECO:0000313" key="3">
    <source>
        <dbReference type="EMBL" id="KAA9039258.1"/>
    </source>
</evidence>
<dbReference type="SUPFAM" id="SSF48208">
    <property type="entry name" value="Six-hairpin glycosidases"/>
    <property type="match status" value="1"/>
</dbReference>
<dbReference type="Proteomes" id="UP000326903">
    <property type="component" value="Unassembled WGS sequence"/>
</dbReference>
<dbReference type="Gene3D" id="1.50.10.10">
    <property type="match status" value="1"/>
</dbReference>
<dbReference type="GO" id="GO:0005975">
    <property type="term" value="P:carbohydrate metabolic process"/>
    <property type="evidence" value="ECO:0007669"/>
    <property type="project" value="InterPro"/>
</dbReference>
<dbReference type="EMBL" id="VYQF01000002">
    <property type="protein sequence ID" value="KAA9039258.1"/>
    <property type="molecule type" value="Genomic_DNA"/>
</dbReference>
<sequence length="474" mass="53802">MTTRKRFIQTSAIISVGLLAKQSGAFAFAQKGFESKRPPLSQRKFTSKAVEDIIIKLKKEMADPELAWLFENCFPNTLDTTVDFEIIDGKPDTYVITGDIDAMWLRDSTAQVWPYLFLVKSDTHLQELIKGVINRQVKCIHLDRYANAFYKDENKISEWKSDLTEMKPGIHERKWEIDSLCYPVRLAHQYWKLTGDLTPFDADWEEAIKLILKTFKEQQRKDGQGPYTFQRTTAWATDGVPLGGYGYPVKPVGLICSMFRPSDDATIFPFLIPSNFFAVVSLKNAAEMVQATRKNNTLANECLQLANEVEKALQQHAIINHEKLGKIYAYEVNGFGSFNLMDDANVPSLLSLPYLNAVKENDPLYVNTRKFVLSPDNPFFFKGTAAEGIGGPHAGINMIWPLSIIMRGLTSNNPTEIKKCLQMLISSSAGTGFMHESFNKNDVNKFTRKWFAWANTIFGELVIKTSELYPQILR</sequence>
<proteinExistence type="predicted"/>
<evidence type="ECO:0000256" key="1">
    <source>
        <dbReference type="SAM" id="Coils"/>
    </source>
</evidence>
<evidence type="ECO:0000313" key="4">
    <source>
        <dbReference type="Proteomes" id="UP000326903"/>
    </source>
</evidence>
<dbReference type="PIRSF" id="PIRSF028846">
    <property type="entry name" value="UCP028846"/>
    <property type="match status" value="1"/>
</dbReference>
<keyword evidence="1" id="KW-0175">Coiled coil</keyword>
<name>A0A5J5II51_9BACT</name>
<feature type="signal peptide" evidence="2">
    <location>
        <begin position="1"/>
        <end position="27"/>
    </location>
</feature>
<dbReference type="InterPro" id="IPR012341">
    <property type="entry name" value="6hp_glycosidase-like_sf"/>
</dbReference>
<dbReference type="AlphaFoldDB" id="A0A5J5II51"/>
<keyword evidence="2" id="KW-0732">Signal</keyword>
<dbReference type="PANTHER" id="PTHR31047:SF0">
    <property type="entry name" value="MEIOTICALLY UP-REGULATED GENE 157 PROTEIN"/>
    <property type="match status" value="1"/>
</dbReference>
<dbReference type="RefSeq" id="WP_150414667.1">
    <property type="nucleotide sequence ID" value="NZ_VYQF01000002.1"/>
</dbReference>
<gene>
    <name evidence="3" type="ORF">FW778_10530</name>
</gene>
<evidence type="ECO:0000256" key="2">
    <source>
        <dbReference type="SAM" id="SignalP"/>
    </source>
</evidence>
<feature type="chain" id="PRO_5023937309" evidence="2">
    <location>
        <begin position="28"/>
        <end position="474"/>
    </location>
</feature>
<comment type="caution">
    <text evidence="3">The sequence shown here is derived from an EMBL/GenBank/DDBJ whole genome shotgun (WGS) entry which is preliminary data.</text>
</comment>
<dbReference type="GO" id="GO:0016787">
    <property type="term" value="F:hydrolase activity"/>
    <property type="evidence" value="ECO:0007669"/>
    <property type="project" value="UniProtKB-KW"/>
</dbReference>
<dbReference type="PANTHER" id="PTHR31047">
    <property type="entry name" value="MEIOTICALLY UP-REGULATED GENE 157 PROTEIN"/>
    <property type="match status" value="1"/>
</dbReference>
<organism evidence="3 4">
    <name type="scientific">Ginsengibacter hankyongi</name>
    <dbReference type="NCBI Taxonomy" id="2607284"/>
    <lineage>
        <taxon>Bacteria</taxon>
        <taxon>Pseudomonadati</taxon>
        <taxon>Bacteroidota</taxon>
        <taxon>Chitinophagia</taxon>
        <taxon>Chitinophagales</taxon>
        <taxon>Chitinophagaceae</taxon>
        <taxon>Ginsengibacter</taxon>
    </lineage>
</organism>
<keyword evidence="3" id="KW-0378">Hydrolase</keyword>
<keyword evidence="4" id="KW-1185">Reference proteome</keyword>
<accession>A0A5J5II51</accession>
<feature type="coiled-coil region" evidence="1">
    <location>
        <begin position="288"/>
        <end position="315"/>
    </location>
</feature>